<dbReference type="Proteomes" id="UP000018958">
    <property type="component" value="Unassembled WGS sequence"/>
</dbReference>
<evidence type="ECO:0000313" key="1">
    <source>
        <dbReference type="EMBL" id="ETP09451.1"/>
    </source>
</evidence>
<gene>
    <name evidence="1" type="ORF">F441_14683</name>
</gene>
<protein>
    <submittedName>
        <fullName evidence="1">Uncharacterized protein</fullName>
    </submittedName>
</protein>
<name>W2WG27_PHYNI</name>
<comment type="caution">
    <text evidence="1">The sequence shown here is derived from an EMBL/GenBank/DDBJ whole genome shotgun (WGS) entry which is preliminary data.</text>
</comment>
<dbReference type="OrthoDB" id="106507at2759"/>
<proteinExistence type="predicted"/>
<feature type="non-terminal residue" evidence="1">
    <location>
        <position position="152"/>
    </location>
</feature>
<dbReference type="EMBL" id="ANIX01002912">
    <property type="protein sequence ID" value="ETP09451.1"/>
    <property type="molecule type" value="Genomic_DNA"/>
</dbReference>
<evidence type="ECO:0000313" key="2">
    <source>
        <dbReference type="Proteomes" id="UP000018958"/>
    </source>
</evidence>
<reference evidence="1 2" key="1">
    <citation type="submission" date="2013-11" db="EMBL/GenBank/DDBJ databases">
        <title>The Genome Sequence of Phytophthora parasitica CJ01A1.</title>
        <authorList>
            <consortium name="The Broad Institute Genomics Platform"/>
            <person name="Russ C."/>
            <person name="Tyler B."/>
            <person name="Panabieres F."/>
            <person name="Shan W."/>
            <person name="Tripathy S."/>
            <person name="Grunwald N."/>
            <person name="Machado M."/>
            <person name="Johnson C.S."/>
            <person name="Walker B."/>
            <person name="Young S.K."/>
            <person name="Zeng Q."/>
            <person name="Gargeya S."/>
            <person name="Fitzgerald M."/>
            <person name="Haas B."/>
            <person name="Abouelleil A."/>
            <person name="Allen A.W."/>
            <person name="Alvarado L."/>
            <person name="Arachchi H.M."/>
            <person name="Berlin A.M."/>
            <person name="Chapman S.B."/>
            <person name="Gainer-Dewar J."/>
            <person name="Goldberg J."/>
            <person name="Griggs A."/>
            <person name="Gujja S."/>
            <person name="Hansen M."/>
            <person name="Howarth C."/>
            <person name="Imamovic A."/>
            <person name="Ireland A."/>
            <person name="Larimer J."/>
            <person name="McCowan C."/>
            <person name="Murphy C."/>
            <person name="Pearson M."/>
            <person name="Poon T.W."/>
            <person name="Priest M."/>
            <person name="Roberts A."/>
            <person name="Saif S."/>
            <person name="Shea T."/>
            <person name="Sisk P."/>
            <person name="Sykes S."/>
            <person name="Wortman J."/>
            <person name="Nusbaum C."/>
            <person name="Birren B."/>
        </authorList>
    </citation>
    <scope>NUCLEOTIDE SEQUENCE [LARGE SCALE GENOMIC DNA]</scope>
    <source>
        <strain evidence="1 2">CJ01A1</strain>
    </source>
</reference>
<organism evidence="1 2">
    <name type="scientific">Phytophthora nicotianae CJ01A1</name>
    <dbReference type="NCBI Taxonomy" id="1317063"/>
    <lineage>
        <taxon>Eukaryota</taxon>
        <taxon>Sar</taxon>
        <taxon>Stramenopiles</taxon>
        <taxon>Oomycota</taxon>
        <taxon>Peronosporomycetes</taxon>
        <taxon>Peronosporales</taxon>
        <taxon>Peronosporaceae</taxon>
        <taxon>Phytophthora</taxon>
    </lineage>
</organism>
<dbReference type="AlphaFoldDB" id="W2WG27"/>
<sequence>MAKPLVSNSQAVLSVVKPEVPLASRTIAVQTNPVMVNVGTQTDFPDNDTQDASSTLVKPACSDRASERCAASQVAGVSEVLNDDTSSDEEPDALVHETSGRAVERLESEYARVMQVTEEDLKLEPGVFIHEGSELMAQLRDQLSMLPELQDL</sequence>
<accession>W2WG27</accession>